<evidence type="ECO:0000313" key="1">
    <source>
        <dbReference type="EMBL" id="OLV15839.1"/>
    </source>
</evidence>
<dbReference type="EMBL" id="MSTI01000160">
    <property type="protein sequence ID" value="OLV15839.1"/>
    <property type="molecule type" value="Genomic_DNA"/>
</dbReference>
<name>A0A1U7NSD9_9DEIO</name>
<accession>A0A1U7NSD9</accession>
<reference evidence="1 2" key="1">
    <citation type="submission" date="2017-01" db="EMBL/GenBank/DDBJ databases">
        <title>Genome Analysis of Deinococcus marmoris KOPRI26562.</title>
        <authorList>
            <person name="Kim J.H."/>
            <person name="Oh H.-M."/>
        </authorList>
    </citation>
    <scope>NUCLEOTIDE SEQUENCE [LARGE SCALE GENOMIC DNA]</scope>
    <source>
        <strain evidence="1 2">KOPRI26562</strain>
    </source>
</reference>
<evidence type="ECO:0000313" key="2">
    <source>
        <dbReference type="Proteomes" id="UP000186607"/>
    </source>
</evidence>
<comment type="caution">
    <text evidence="1">The sequence shown here is derived from an EMBL/GenBank/DDBJ whole genome shotgun (WGS) entry which is preliminary data.</text>
</comment>
<organism evidence="1 2">
    <name type="scientific">Deinococcus marmoris</name>
    <dbReference type="NCBI Taxonomy" id="249408"/>
    <lineage>
        <taxon>Bacteria</taxon>
        <taxon>Thermotogati</taxon>
        <taxon>Deinococcota</taxon>
        <taxon>Deinococci</taxon>
        <taxon>Deinococcales</taxon>
        <taxon>Deinococcaceae</taxon>
        <taxon>Deinococcus</taxon>
    </lineage>
</organism>
<sequence length="130" mass="13908">MATLSDVQLTAPGCQGFQSVTVPAENAGAWYPEDRIAILVRDVPATLIPCAAGELTFKAQGREGKSAYPLVTFKQNGRVIQTVQTGEEFTPVRVPVGATPLSVTVTNAYGVTLADRNLNLEHLGFVPRRP</sequence>
<dbReference type="Proteomes" id="UP000186607">
    <property type="component" value="Unassembled WGS sequence"/>
</dbReference>
<protein>
    <submittedName>
        <fullName evidence="1">Uncharacterized protein</fullName>
    </submittedName>
</protein>
<dbReference type="AlphaFoldDB" id="A0A1U7NSD9"/>
<proteinExistence type="predicted"/>
<keyword evidence="2" id="KW-1185">Reference proteome</keyword>
<gene>
    <name evidence="1" type="ORF">BOO71_0013633</name>
</gene>